<protein>
    <submittedName>
        <fullName evidence="8">Putative copper resistance protein D</fullName>
    </submittedName>
</protein>
<dbReference type="GO" id="GO:0006825">
    <property type="term" value="P:copper ion transport"/>
    <property type="evidence" value="ECO:0007669"/>
    <property type="project" value="InterPro"/>
</dbReference>
<gene>
    <name evidence="8" type="ORF">BJ992_002153</name>
</gene>
<feature type="transmembrane region" description="Helical" evidence="6">
    <location>
        <begin position="243"/>
        <end position="263"/>
    </location>
</feature>
<keyword evidence="4 6" id="KW-1133">Transmembrane helix</keyword>
<evidence type="ECO:0000256" key="6">
    <source>
        <dbReference type="SAM" id="Phobius"/>
    </source>
</evidence>
<feature type="transmembrane region" description="Helical" evidence="6">
    <location>
        <begin position="105"/>
        <end position="126"/>
    </location>
</feature>
<feature type="transmembrane region" description="Helical" evidence="6">
    <location>
        <begin position="26"/>
        <end position="45"/>
    </location>
</feature>
<dbReference type="Proteomes" id="UP000555564">
    <property type="component" value="Unassembled WGS sequence"/>
</dbReference>
<sequence>MSTVGQELGVEAAAEPEVVRGRRGPVGALAGGALLAVLGATWWTSPEAVPGIAVPPPLVEYGLPVARLVLVLCALAAVGLSLLPKLVGFDEPERTERVLGRAREWAVVAAFGWAVAALAAMVFGAAEVMPGQVPDPGAYVELIGSGQGLVISAACALVFTFFALLAVRFGEKVPAELRVLVAGFGLLPLPVSGHASNWYWHDLSMVSMELHVIGASAWTGGLLALAVLLAGRRDLLARALPRFSRLATAALVVVTLSGLFNALVELALSPTTTLPGSLLTTHYGRLVVLKTLLAAVVAVAGAHIRWRLLPAVRSGRPAAFAAWATVELTVMGLAYGVAVALTRAPVA</sequence>
<keyword evidence="9" id="KW-1185">Reference proteome</keyword>
<evidence type="ECO:0000256" key="5">
    <source>
        <dbReference type="ARBA" id="ARBA00023136"/>
    </source>
</evidence>
<keyword evidence="5 6" id="KW-0472">Membrane</keyword>
<feature type="transmembrane region" description="Helical" evidence="6">
    <location>
        <begin position="318"/>
        <end position="341"/>
    </location>
</feature>
<dbReference type="AlphaFoldDB" id="A0A7X0IFH4"/>
<dbReference type="Pfam" id="PF05425">
    <property type="entry name" value="CopD"/>
    <property type="match status" value="1"/>
</dbReference>
<evidence type="ECO:0000256" key="2">
    <source>
        <dbReference type="ARBA" id="ARBA00022475"/>
    </source>
</evidence>
<dbReference type="PANTHER" id="PTHR34820:SF4">
    <property type="entry name" value="INNER MEMBRANE PROTEIN YEBZ"/>
    <property type="match status" value="1"/>
</dbReference>
<comment type="subcellular location">
    <subcellularLocation>
        <location evidence="1">Cell membrane</location>
        <topology evidence="1">Multi-pass membrane protein</topology>
    </subcellularLocation>
</comment>
<feature type="transmembrane region" description="Helical" evidence="6">
    <location>
        <begin position="283"/>
        <end position="306"/>
    </location>
</feature>
<dbReference type="RefSeq" id="WP_343072592.1">
    <property type="nucleotide sequence ID" value="NZ_BAAALO010000036.1"/>
</dbReference>
<feature type="transmembrane region" description="Helical" evidence="6">
    <location>
        <begin position="212"/>
        <end position="231"/>
    </location>
</feature>
<evidence type="ECO:0000313" key="8">
    <source>
        <dbReference type="EMBL" id="MBB6472722.1"/>
    </source>
</evidence>
<accession>A0A7X0IFH4</accession>
<dbReference type="InterPro" id="IPR032694">
    <property type="entry name" value="CopC/D"/>
</dbReference>
<dbReference type="EMBL" id="JACHIU010000001">
    <property type="protein sequence ID" value="MBB6472722.1"/>
    <property type="molecule type" value="Genomic_DNA"/>
</dbReference>
<proteinExistence type="predicted"/>
<organism evidence="8 9">
    <name type="scientific">Sphaerisporangium rubeum</name>
    <dbReference type="NCBI Taxonomy" id="321317"/>
    <lineage>
        <taxon>Bacteria</taxon>
        <taxon>Bacillati</taxon>
        <taxon>Actinomycetota</taxon>
        <taxon>Actinomycetes</taxon>
        <taxon>Streptosporangiales</taxon>
        <taxon>Streptosporangiaceae</taxon>
        <taxon>Sphaerisporangium</taxon>
    </lineage>
</organism>
<keyword evidence="3 6" id="KW-0812">Transmembrane</keyword>
<feature type="transmembrane region" description="Helical" evidence="6">
    <location>
        <begin position="179"/>
        <end position="200"/>
    </location>
</feature>
<reference evidence="8 9" key="1">
    <citation type="submission" date="2020-08" db="EMBL/GenBank/DDBJ databases">
        <title>Sequencing the genomes of 1000 actinobacteria strains.</title>
        <authorList>
            <person name="Klenk H.-P."/>
        </authorList>
    </citation>
    <scope>NUCLEOTIDE SEQUENCE [LARGE SCALE GENOMIC DNA]</scope>
    <source>
        <strain evidence="8 9">DSM 44936</strain>
    </source>
</reference>
<evidence type="ECO:0000256" key="3">
    <source>
        <dbReference type="ARBA" id="ARBA00022692"/>
    </source>
</evidence>
<feature type="domain" description="Copper resistance protein D" evidence="7">
    <location>
        <begin position="237"/>
        <end position="341"/>
    </location>
</feature>
<dbReference type="GO" id="GO:0005886">
    <property type="term" value="C:plasma membrane"/>
    <property type="evidence" value="ECO:0007669"/>
    <property type="project" value="UniProtKB-SubCell"/>
</dbReference>
<evidence type="ECO:0000313" key="9">
    <source>
        <dbReference type="Proteomes" id="UP000555564"/>
    </source>
</evidence>
<evidence type="ECO:0000256" key="4">
    <source>
        <dbReference type="ARBA" id="ARBA00022989"/>
    </source>
</evidence>
<feature type="transmembrane region" description="Helical" evidence="6">
    <location>
        <begin position="146"/>
        <end position="167"/>
    </location>
</feature>
<name>A0A7X0IFH4_9ACTN</name>
<evidence type="ECO:0000256" key="1">
    <source>
        <dbReference type="ARBA" id="ARBA00004651"/>
    </source>
</evidence>
<comment type="caution">
    <text evidence="8">The sequence shown here is derived from an EMBL/GenBank/DDBJ whole genome shotgun (WGS) entry which is preliminary data.</text>
</comment>
<keyword evidence="2" id="KW-1003">Cell membrane</keyword>
<feature type="transmembrane region" description="Helical" evidence="6">
    <location>
        <begin position="65"/>
        <end position="84"/>
    </location>
</feature>
<dbReference type="InterPro" id="IPR008457">
    <property type="entry name" value="Cu-R_CopD_dom"/>
</dbReference>
<dbReference type="PANTHER" id="PTHR34820">
    <property type="entry name" value="INNER MEMBRANE PROTEIN YEBZ"/>
    <property type="match status" value="1"/>
</dbReference>
<evidence type="ECO:0000259" key="7">
    <source>
        <dbReference type="Pfam" id="PF05425"/>
    </source>
</evidence>